<evidence type="ECO:0000256" key="2">
    <source>
        <dbReference type="ARBA" id="ARBA00023043"/>
    </source>
</evidence>
<dbReference type="InterPro" id="IPR036770">
    <property type="entry name" value="Ankyrin_rpt-contain_sf"/>
</dbReference>
<evidence type="ECO:0000313" key="6">
    <source>
        <dbReference type="Proteomes" id="UP000053477"/>
    </source>
</evidence>
<feature type="compositionally biased region" description="Low complexity" evidence="4">
    <location>
        <begin position="410"/>
        <end position="421"/>
    </location>
</feature>
<evidence type="ECO:0000256" key="4">
    <source>
        <dbReference type="SAM" id="MobiDB-lite"/>
    </source>
</evidence>
<keyword evidence="1" id="KW-0677">Repeat</keyword>
<dbReference type="STRING" id="27342.A0A0H2RVH9"/>
<keyword evidence="6" id="KW-1185">Reference proteome</keyword>
<feature type="compositionally biased region" description="Low complexity" evidence="4">
    <location>
        <begin position="247"/>
        <end position="300"/>
    </location>
</feature>
<dbReference type="EMBL" id="KQ085923">
    <property type="protein sequence ID" value="KLO15859.1"/>
    <property type="molecule type" value="Genomic_DNA"/>
</dbReference>
<dbReference type="PROSITE" id="PS50088">
    <property type="entry name" value="ANK_REPEAT"/>
    <property type="match status" value="2"/>
</dbReference>
<sequence>MAEKDISARLRRAVKENNVFLVKRLIQRTDLDIRNPDPGPQRYTSLAWAAVLGHVETFELLLNEGHDDDEISKDMDGNTILLLLAGAAKSVAGHYIGQYENPDSLAATLTMASMYFQRYPDRLEWSNAQGKTALHQASLTGNEGLVRMLCDNKADYDLPDNLGNTPLHYASAWNHIQIIQYLIEKGCLYNIQNQQGFTASDYAYSYSTMSVLQDTAMMQVKSKKGSKRPTRDQQYGGGVDEWIASASSSRLRSGSGGSRTTTTLDSGDIGYPQQQTSFSSSTSQQQQYFTSSNSSVGSTSRLQAPQYHSPSLSHSSSFTTASPSSHLLPSSSAQLSNSISSFNLPDDASAVLAPVASRVRERDADAIAEYKKRNRSGSAGTQFSSDSKTQEGAGTGPNGSVSMLPTINGSNSHLPLSSTTSNPPPTLATRRLLRPSASAAQLRSSPPLPIVTNVNSETQPTGTTSRVRAGTQPTASRPGQSQVQTQAPVMTSPTESLFSIAGRPSVERGSSGRRAGTVPNPSSSSIISGRRPSDPQGDFTGPPSDYAIFPDPPPKAPVGLDGTTPPPPPSATTKPASRRAGFALLTKPLPSIDSRSQRDRDHRRGGSASEVRS</sequence>
<evidence type="ECO:0000256" key="3">
    <source>
        <dbReference type="PROSITE-ProRule" id="PRU00023"/>
    </source>
</evidence>
<accession>A0A0H2RVH9</accession>
<dbReference type="SUPFAM" id="SSF48403">
    <property type="entry name" value="Ankyrin repeat"/>
    <property type="match status" value="1"/>
</dbReference>
<feature type="compositionally biased region" description="Polar residues" evidence="4">
    <location>
        <begin position="376"/>
        <end position="409"/>
    </location>
</feature>
<dbReference type="Proteomes" id="UP000053477">
    <property type="component" value="Unassembled WGS sequence"/>
</dbReference>
<organism evidence="5 6">
    <name type="scientific">Schizopora paradoxa</name>
    <dbReference type="NCBI Taxonomy" id="27342"/>
    <lineage>
        <taxon>Eukaryota</taxon>
        <taxon>Fungi</taxon>
        <taxon>Dikarya</taxon>
        <taxon>Basidiomycota</taxon>
        <taxon>Agaricomycotina</taxon>
        <taxon>Agaricomycetes</taxon>
        <taxon>Hymenochaetales</taxon>
        <taxon>Schizoporaceae</taxon>
        <taxon>Schizopora</taxon>
    </lineage>
</organism>
<evidence type="ECO:0000256" key="1">
    <source>
        <dbReference type="ARBA" id="ARBA00022737"/>
    </source>
</evidence>
<dbReference type="SMART" id="SM00248">
    <property type="entry name" value="ANK"/>
    <property type="match status" value="3"/>
</dbReference>
<dbReference type="AlphaFoldDB" id="A0A0H2RVH9"/>
<dbReference type="Gene3D" id="1.25.40.20">
    <property type="entry name" value="Ankyrin repeat-containing domain"/>
    <property type="match status" value="3"/>
</dbReference>
<feature type="repeat" description="ANK" evidence="3">
    <location>
        <begin position="129"/>
        <end position="161"/>
    </location>
</feature>
<proteinExistence type="predicted"/>
<dbReference type="Pfam" id="PF12796">
    <property type="entry name" value="Ank_2"/>
    <property type="match status" value="1"/>
</dbReference>
<feature type="region of interest" description="Disordered" evidence="4">
    <location>
        <begin position="368"/>
        <end position="613"/>
    </location>
</feature>
<dbReference type="InParanoid" id="A0A0H2RVH9"/>
<gene>
    <name evidence="5" type="ORF">SCHPADRAFT_938322</name>
</gene>
<dbReference type="OrthoDB" id="341259at2759"/>
<feature type="compositionally biased region" description="Low complexity" evidence="4">
    <location>
        <begin position="521"/>
        <end position="530"/>
    </location>
</feature>
<evidence type="ECO:0000313" key="5">
    <source>
        <dbReference type="EMBL" id="KLO15859.1"/>
    </source>
</evidence>
<reference evidence="5 6" key="1">
    <citation type="submission" date="2015-04" db="EMBL/GenBank/DDBJ databases">
        <title>Complete genome sequence of Schizopora paradoxa KUC8140, a cosmopolitan wood degrader in East Asia.</title>
        <authorList>
            <consortium name="DOE Joint Genome Institute"/>
            <person name="Min B."/>
            <person name="Park H."/>
            <person name="Jang Y."/>
            <person name="Kim J.-J."/>
            <person name="Kim K.H."/>
            <person name="Pangilinan J."/>
            <person name="Lipzen A."/>
            <person name="Riley R."/>
            <person name="Grigoriev I.V."/>
            <person name="Spatafora J.W."/>
            <person name="Choi I.-G."/>
        </authorList>
    </citation>
    <scope>NUCLEOTIDE SEQUENCE [LARGE SCALE GENOMIC DNA]</scope>
    <source>
        <strain evidence="5 6">KUC8140</strain>
    </source>
</reference>
<protein>
    <submittedName>
        <fullName evidence="5">Ankyrin</fullName>
    </submittedName>
</protein>
<feature type="compositionally biased region" description="Basic and acidic residues" evidence="4">
    <location>
        <begin position="595"/>
        <end position="604"/>
    </location>
</feature>
<feature type="region of interest" description="Disordered" evidence="4">
    <location>
        <begin position="247"/>
        <end position="332"/>
    </location>
</feature>
<dbReference type="InterPro" id="IPR002110">
    <property type="entry name" value="Ankyrin_rpt"/>
</dbReference>
<feature type="repeat" description="ANK" evidence="3">
    <location>
        <begin position="162"/>
        <end position="194"/>
    </location>
</feature>
<dbReference type="PROSITE" id="PS50297">
    <property type="entry name" value="ANK_REP_REGION"/>
    <property type="match status" value="2"/>
</dbReference>
<feature type="compositionally biased region" description="Polar residues" evidence="4">
    <location>
        <begin position="452"/>
        <end position="497"/>
    </location>
</feature>
<keyword evidence="2 3" id="KW-0040">ANK repeat</keyword>
<dbReference type="PANTHER" id="PTHR24171">
    <property type="entry name" value="ANKYRIN REPEAT DOMAIN-CONTAINING PROTEIN 39-RELATED"/>
    <property type="match status" value="1"/>
</dbReference>
<name>A0A0H2RVH9_9AGAM</name>
<feature type="compositionally biased region" description="Low complexity" evidence="4">
    <location>
        <begin position="309"/>
        <end position="332"/>
    </location>
</feature>